<feature type="compositionally biased region" description="Polar residues" evidence="2">
    <location>
        <begin position="1451"/>
        <end position="1465"/>
    </location>
</feature>
<proteinExistence type="predicted"/>
<evidence type="ECO:0000256" key="1">
    <source>
        <dbReference type="SAM" id="Coils"/>
    </source>
</evidence>
<feature type="compositionally biased region" description="Basic and acidic residues" evidence="2">
    <location>
        <begin position="450"/>
        <end position="461"/>
    </location>
</feature>
<reference evidence="4" key="1">
    <citation type="submission" date="2020-10" db="EMBL/GenBank/DDBJ databases">
        <authorList>
            <person name="Han B."/>
            <person name="Lu T."/>
            <person name="Zhao Q."/>
            <person name="Huang X."/>
            <person name="Zhao Y."/>
        </authorList>
    </citation>
    <scope>NUCLEOTIDE SEQUENCE</scope>
</reference>
<evidence type="ECO:0000256" key="2">
    <source>
        <dbReference type="SAM" id="MobiDB-lite"/>
    </source>
</evidence>
<dbReference type="SUPFAM" id="SSF55277">
    <property type="entry name" value="GYF domain"/>
    <property type="match status" value="1"/>
</dbReference>
<comment type="caution">
    <text evidence="4">The sequence shown here is derived from an EMBL/GenBank/DDBJ whole genome shotgun (WGS) entry which is preliminary data.</text>
</comment>
<dbReference type="EMBL" id="CAJGYO010000006">
    <property type="protein sequence ID" value="CAD6235260.1"/>
    <property type="molecule type" value="Genomic_DNA"/>
</dbReference>
<feature type="compositionally biased region" description="Basic and acidic residues" evidence="2">
    <location>
        <begin position="361"/>
        <end position="370"/>
    </location>
</feature>
<gene>
    <name evidence="4" type="ORF">NCGR_LOCUS23520</name>
</gene>
<dbReference type="InterPro" id="IPR035445">
    <property type="entry name" value="GYF-like_dom_sf"/>
</dbReference>
<feature type="region of interest" description="Disordered" evidence="2">
    <location>
        <begin position="558"/>
        <end position="653"/>
    </location>
</feature>
<feature type="compositionally biased region" description="Polar residues" evidence="2">
    <location>
        <begin position="413"/>
        <end position="434"/>
    </location>
</feature>
<evidence type="ECO:0000313" key="5">
    <source>
        <dbReference type="Proteomes" id="UP000604825"/>
    </source>
</evidence>
<organism evidence="4 5">
    <name type="scientific">Miscanthus lutarioriparius</name>
    <dbReference type="NCBI Taxonomy" id="422564"/>
    <lineage>
        <taxon>Eukaryota</taxon>
        <taxon>Viridiplantae</taxon>
        <taxon>Streptophyta</taxon>
        <taxon>Embryophyta</taxon>
        <taxon>Tracheophyta</taxon>
        <taxon>Spermatophyta</taxon>
        <taxon>Magnoliopsida</taxon>
        <taxon>Liliopsida</taxon>
        <taxon>Poales</taxon>
        <taxon>Poaceae</taxon>
        <taxon>PACMAD clade</taxon>
        <taxon>Panicoideae</taxon>
        <taxon>Andropogonodae</taxon>
        <taxon>Andropogoneae</taxon>
        <taxon>Saccharinae</taxon>
        <taxon>Miscanthus</taxon>
    </lineage>
</organism>
<feature type="region of interest" description="Disordered" evidence="2">
    <location>
        <begin position="722"/>
        <end position="756"/>
    </location>
</feature>
<dbReference type="OrthoDB" id="6415790at2759"/>
<feature type="region of interest" description="Disordered" evidence="2">
    <location>
        <begin position="1076"/>
        <end position="1098"/>
    </location>
</feature>
<feature type="region of interest" description="Disordered" evidence="2">
    <location>
        <begin position="411"/>
        <end position="435"/>
    </location>
</feature>
<keyword evidence="5" id="KW-1185">Reference proteome</keyword>
<dbReference type="Pfam" id="PF02213">
    <property type="entry name" value="GYF"/>
    <property type="match status" value="1"/>
</dbReference>
<feature type="compositionally biased region" description="Basic and acidic residues" evidence="2">
    <location>
        <begin position="119"/>
        <end position="136"/>
    </location>
</feature>
<dbReference type="PROSITE" id="PS50829">
    <property type="entry name" value="GYF"/>
    <property type="match status" value="1"/>
</dbReference>
<dbReference type="Gene3D" id="3.30.1490.40">
    <property type="match status" value="1"/>
</dbReference>
<feature type="region of interest" description="Disordered" evidence="2">
    <location>
        <begin position="450"/>
        <end position="483"/>
    </location>
</feature>
<dbReference type="SMART" id="SM00444">
    <property type="entry name" value="GYF"/>
    <property type="match status" value="1"/>
</dbReference>
<feature type="domain" description="GYF" evidence="3">
    <location>
        <begin position="500"/>
        <end position="551"/>
    </location>
</feature>
<feature type="compositionally biased region" description="Basic and acidic residues" evidence="2">
    <location>
        <begin position="73"/>
        <end position="95"/>
    </location>
</feature>
<dbReference type="PANTHER" id="PTHR46992:SF1">
    <property type="entry name" value="GYF DOMAIN-CONTAINING PROTEIN"/>
    <property type="match status" value="1"/>
</dbReference>
<feature type="region of interest" description="Disordered" evidence="2">
    <location>
        <begin position="63"/>
        <end position="222"/>
    </location>
</feature>
<dbReference type="InterPro" id="IPR003169">
    <property type="entry name" value="GYF"/>
</dbReference>
<name>A0A811P231_9POAL</name>
<feature type="region of interest" description="Disordered" evidence="2">
    <location>
        <begin position="356"/>
        <end position="375"/>
    </location>
</feature>
<keyword evidence="1" id="KW-0175">Coiled coil</keyword>
<dbReference type="Proteomes" id="UP000604825">
    <property type="component" value="Unassembled WGS sequence"/>
</dbReference>
<sequence>MAERKLDRPSALGKGGLSLGIEEDRAAAAAMGFVDDSKDQQHLDNSIPLSPQWLYAKPADGKISLPHGSSLEPAEKEVRMVEGTVDRKERRRNVFDADSGLRWLEEERETSLLGRRERKKDVDRDVDNRKTDRRSDNVSARDNTDPRAAPASERWNEGRRDGKWSSRWGPDDKEKDTRSDKKVDAEKDETHADKQTFTGRLLSESDSRDKWRPRHRQESHSVGTATYRAAPGFGSEKGRVKDSDIGFAAGRGRGNPNSVASFNRPSSAGSIGAPSVHGKSAKAAVSFRYPRGKLLDIYRQKNMMSSFDDADMKLEEIPSITLSTAAKPLAFVAPDRVEEALLEDIRKGKVISSEGINGTGNKKERAKDLEEPASGIDDDKDKVSFAIAGLGQEVSSDLISEKDAFYVEGTLPTGISTSPPKKSLEENASSNQYGITDIREGLKTDEIKSSADHDLGTKLPDDSNTLFDVPSFEHPSEPPMQYQSSDMDIKVGGHANYPEELTLYYLDPQGGVQGPFLGADIISWYEDGYFGLELPVRLSQAPDDVPFRPLVEVMPHLGQKPQSHIPQPCDGSAEPLESSQSKFQSTVPTASSGKSDQVSNWNSESNAVDPKRGDHEASVPSRSGWLSSPETGKDIANTSNRQQHIPESVNQDADEVLYTGRPNSSMDQSLRDLENDCADFQVAPHDPHSVVGEANLPQHDIPSESDLSPLGLLWSELEGHPKQPLSSNVLGVNERRNPKPTTPKDIPPVNMRHGPLSRMNEVSSVRDEWPANFGRLDNMNDANISGRIPQVEAEHHLNFEGQILLQQIRREQQQMQQEQLMARNHLEFSGAFPGQVFDSLHQHRQPMNQPLSDVEHLLRVQFEMEQQQQRRQLQQEQHQRQLQQQRQAQLLQQQQQQQQQQQMILEQLLQQQLQGSNFGPTNMVDQVLLREHVLNELHQQPHHLQRQHDAAIEQLIQAKFGHGLHREHHNDMLDVLSRPNQRQMLPLEQQILLGLQHEQQLQSQQLANALRQHSGREEERQLSGVWPMDDPAQFIRSGTSPNQRHGRFDLLENLQRSSSFDHHEHLDRSLSLHEHLHRGGQGIHSLERSGSLPGGAPGPNADVINALARHHGLGQLETHGDIYPLGQIPMLPSGVHPQQHRLQEQLPGSHIGRLERHWSDANGQLQNSLMESSRINQLQIEAEKQRRNVEMNLAVDNPHAWAALMNKERNAEQDLSDMIHKKLVLQSQQSLGFPDVPVPASFGRKDHFAQPVAENPLRSVDMLSFEESLAERSLYAKSGQLAQEGSANLGSLPNSIENTGKFNLRSGSGSMLEQKHFLGIDGVQRDFSDTTGGRTSANQLVGSVNELTRGKKQGSSVSLAGDDTDFAEEAVSKWSDSGMSKGSPHSLLKRSTNQHTTSQPVPTDLSSAIRLKKSGLASSDENKVESGVASVAQGMEGSVPSNKEAGLYSMPSATNNPDASGQSFSEALKSSRKPPLQYDASESADGGPGGKGAKKKTKKGKQIDPSLLGFKVHSNRIMMGEIVRDD</sequence>
<feature type="compositionally biased region" description="Basic and acidic residues" evidence="2">
    <location>
        <begin position="154"/>
        <end position="194"/>
    </location>
</feature>
<evidence type="ECO:0000313" key="4">
    <source>
        <dbReference type="EMBL" id="CAD6235260.1"/>
    </source>
</evidence>
<protein>
    <recommendedName>
        <fullName evidence="3">GYF domain-containing protein</fullName>
    </recommendedName>
</protein>
<feature type="compositionally biased region" description="Polar residues" evidence="2">
    <location>
        <begin position="620"/>
        <end position="651"/>
    </location>
</feature>
<feature type="region of interest" description="Disordered" evidence="2">
    <location>
        <begin position="1371"/>
        <end position="1510"/>
    </location>
</feature>
<feature type="compositionally biased region" description="Polar residues" evidence="2">
    <location>
        <begin position="577"/>
        <end position="606"/>
    </location>
</feature>
<evidence type="ECO:0000259" key="3">
    <source>
        <dbReference type="PROSITE" id="PS50829"/>
    </source>
</evidence>
<feature type="compositionally biased region" description="Polar residues" evidence="2">
    <location>
        <begin position="1389"/>
        <end position="1406"/>
    </location>
</feature>
<dbReference type="PANTHER" id="PTHR46992">
    <property type="entry name" value="GYF DOMAIN-CONTAINING PROTEIN"/>
    <property type="match status" value="1"/>
</dbReference>
<feature type="coiled-coil region" evidence="1">
    <location>
        <begin position="859"/>
        <end position="911"/>
    </location>
</feature>
<accession>A0A811P231</accession>